<comment type="subcellular location">
    <subcellularLocation>
        <location evidence="14">Cellular thylakoid membrane</location>
        <topology evidence="14">Peripheral membrane protein</topology>
        <orientation evidence="14">Cytoplasmic side</orientation>
    </subcellularLocation>
    <subcellularLocation>
        <location evidence="1">Membrane</location>
        <topology evidence="1">Peripheral membrane protein</topology>
    </subcellularLocation>
</comment>
<comment type="similarity">
    <text evidence="2 14">Belongs to the phycobiliprotein family.</text>
</comment>
<evidence type="ECO:0000256" key="6">
    <source>
        <dbReference type="ARBA" id="ARBA00022738"/>
    </source>
</evidence>
<keyword evidence="6 14" id="KW-0605">Phycobilisome</keyword>
<feature type="binding site" evidence="12">
    <location>
        <position position="78"/>
    </location>
    <ligand>
        <name>(2R,3E)-phycocyanobilin</name>
        <dbReference type="ChEBI" id="CHEBI:85275"/>
        <label>1</label>
    </ligand>
</feature>
<dbReference type="Pfam" id="PF00502">
    <property type="entry name" value="Phycobilisome"/>
    <property type="match status" value="1"/>
</dbReference>
<dbReference type="PIRSF" id="PIRSF000081">
    <property type="entry name" value="Phycocyanin"/>
    <property type="match status" value="1"/>
</dbReference>
<feature type="modified residue" description="N4-methylasparagine" evidence="13">
    <location>
        <position position="71"/>
    </location>
</feature>
<gene>
    <name evidence="15" type="primary">apcD_2</name>
    <name evidence="15" type="ORF">XM38_010850</name>
</gene>
<dbReference type="STRING" id="1641165.XM38_04965"/>
<keyword evidence="11 14" id="KW-0089">Bile pigment</keyword>
<dbReference type="GO" id="GO:0015979">
    <property type="term" value="P:photosynthesis"/>
    <property type="evidence" value="ECO:0007669"/>
    <property type="project" value="UniProtKB-KW"/>
</dbReference>
<evidence type="ECO:0000256" key="1">
    <source>
        <dbReference type="ARBA" id="ARBA00004170"/>
    </source>
</evidence>
<dbReference type="RefSeq" id="WP_080806387.1">
    <property type="nucleotide sequence ID" value="NZ_CP021983.2"/>
</dbReference>
<dbReference type="Proteomes" id="UP000191901">
    <property type="component" value="Chromosome"/>
</dbReference>
<keyword evidence="9 14" id="KW-0793">Thylakoid</keyword>
<keyword evidence="8 14" id="KW-0157">Chromophore</keyword>
<evidence type="ECO:0000256" key="10">
    <source>
        <dbReference type="ARBA" id="ARBA00023136"/>
    </source>
</evidence>
<dbReference type="GO" id="GO:0031676">
    <property type="term" value="C:plasma membrane-derived thylakoid membrane"/>
    <property type="evidence" value="ECO:0007669"/>
    <property type="project" value="UniProtKB-SubCell"/>
</dbReference>
<dbReference type="AlphaFoldDB" id="A0A1Z3HIN1"/>
<evidence type="ECO:0000256" key="2">
    <source>
        <dbReference type="ARBA" id="ARBA00008182"/>
    </source>
</evidence>
<feature type="binding site" evidence="12">
    <location>
        <position position="71"/>
    </location>
    <ligand>
        <name>(2R,3E)-phycocyanobilin</name>
        <dbReference type="ChEBI" id="CHEBI:85275"/>
        <label>1</label>
    </ligand>
</feature>
<dbReference type="GO" id="GO:0030089">
    <property type="term" value="C:phycobilisome"/>
    <property type="evidence" value="ECO:0007669"/>
    <property type="project" value="UniProtKB-KW"/>
</dbReference>
<evidence type="ECO:0000256" key="7">
    <source>
        <dbReference type="ARBA" id="ARBA00022982"/>
    </source>
</evidence>
<evidence type="ECO:0000313" key="16">
    <source>
        <dbReference type="Proteomes" id="UP000191901"/>
    </source>
</evidence>
<dbReference type="InterPro" id="IPR012128">
    <property type="entry name" value="Phycobilisome_asu/bsu"/>
</dbReference>
<evidence type="ECO:0000256" key="9">
    <source>
        <dbReference type="ARBA" id="ARBA00023078"/>
    </source>
</evidence>
<dbReference type="EMBL" id="CP021983">
    <property type="protein sequence ID" value="ASC70155.1"/>
    <property type="molecule type" value="Genomic_DNA"/>
</dbReference>
<keyword evidence="7 14" id="KW-0249">Electron transport</keyword>
<evidence type="ECO:0000256" key="4">
    <source>
        <dbReference type="ARBA" id="ARBA00022531"/>
    </source>
</evidence>
<evidence type="ECO:0000256" key="12">
    <source>
        <dbReference type="PIRSR" id="PIRSR000081-1"/>
    </source>
</evidence>
<keyword evidence="5" id="KW-0042">Antenna complex</keyword>
<keyword evidence="16" id="KW-1185">Reference proteome</keyword>
<dbReference type="PANTHER" id="PTHR34011:SF2">
    <property type="entry name" value="ALLOPHYCOCYANIN ALPHA CHAIN"/>
    <property type="match status" value="1"/>
</dbReference>
<protein>
    <submittedName>
        <fullName evidence="15">Allophycocyanin alpha-B chain</fullName>
    </submittedName>
</protein>
<evidence type="ECO:0000256" key="13">
    <source>
        <dbReference type="PIRSR" id="PIRSR000081-2"/>
    </source>
</evidence>
<dbReference type="SUPFAM" id="SSF46458">
    <property type="entry name" value="Globin-like"/>
    <property type="match status" value="1"/>
</dbReference>
<evidence type="ECO:0000256" key="11">
    <source>
        <dbReference type="ARBA" id="ARBA00023307"/>
    </source>
</evidence>
<evidence type="ECO:0000256" key="14">
    <source>
        <dbReference type="RuleBase" id="RU004438"/>
    </source>
</evidence>
<evidence type="ECO:0000313" key="15">
    <source>
        <dbReference type="EMBL" id="ASC70155.1"/>
    </source>
</evidence>
<keyword evidence="4 14" id="KW-0602">Photosynthesis</keyword>
<proteinExistence type="inferred from homology"/>
<name>A0A1Z3HIN1_9CYAN</name>
<organism evidence="15 16">
    <name type="scientific">Halomicronema hongdechloris C2206</name>
    <dbReference type="NCBI Taxonomy" id="1641165"/>
    <lineage>
        <taxon>Bacteria</taxon>
        <taxon>Bacillati</taxon>
        <taxon>Cyanobacteriota</taxon>
        <taxon>Cyanophyceae</taxon>
        <taxon>Nodosilineales</taxon>
        <taxon>Nodosilineaceae</taxon>
        <taxon>Halomicronema</taxon>
    </lineage>
</organism>
<reference evidence="15 16" key="1">
    <citation type="journal article" date="2016" name="Biochim. Biophys. Acta">
        <title>Characterization of red-shifted phycobilisomes isolated from the chlorophyll f-containing cyanobacterium Halomicronema hongdechloris.</title>
        <authorList>
            <person name="Li Y."/>
            <person name="Lin Y."/>
            <person name="Garvey C.J."/>
            <person name="Birch D."/>
            <person name="Corkery R.W."/>
            <person name="Loughlin P.C."/>
            <person name="Scheer H."/>
            <person name="Willows R.D."/>
            <person name="Chen M."/>
        </authorList>
    </citation>
    <scope>NUCLEOTIDE SEQUENCE [LARGE SCALE GENOMIC DNA]</scope>
    <source>
        <strain evidence="15 16">C2206</strain>
    </source>
</reference>
<evidence type="ECO:0000256" key="3">
    <source>
        <dbReference type="ARBA" id="ARBA00022448"/>
    </source>
</evidence>
<keyword evidence="10 14" id="KW-0472">Membrane</keyword>
<keyword evidence="3 14" id="KW-0813">Transport</keyword>
<dbReference type="KEGG" id="hhg:XM38_010850"/>
<dbReference type="InterPro" id="IPR038719">
    <property type="entry name" value="Phycobilisome_asu/bsu_sf"/>
</dbReference>
<dbReference type="OrthoDB" id="512145at2"/>
<evidence type="ECO:0000256" key="5">
    <source>
        <dbReference type="ARBA" id="ARBA00022549"/>
    </source>
</evidence>
<dbReference type="PANTHER" id="PTHR34011">
    <property type="entry name" value="PHYCOBILISOME 32.1 KDA LINKER POLYPEPTIDE, PHYCOCYANIN-ASSOCIATED, ROD 2-RELATED"/>
    <property type="match status" value="1"/>
</dbReference>
<dbReference type="InterPro" id="IPR009050">
    <property type="entry name" value="Globin-like_sf"/>
</dbReference>
<evidence type="ECO:0000256" key="8">
    <source>
        <dbReference type="ARBA" id="ARBA00022991"/>
    </source>
</evidence>
<sequence length="159" mass="17996">MSIITQSIANADREARYLSRGELNTLHRYFERGAQRLRIAAIVTANIDTIVEKGSEKFWQRCQITPSNSGNLTFRSSCMRDQGWYLRLITYAVVVGDIDPLQASGIKGAKAMYTSLEIPLRNLVVCMDCLKEVTLDLLNPEDQEEVSPYFDYLIQGLTP</sequence>
<dbReference type="Gene3D" id="1.10.490.20">
    <property type="entry name" value="Phycocyanins"/>
    <property type="match status" value="1"/>
</dbReference>
<accession>A0A1Z3HIN1</accession>